<evidence type="ECO:0000313" key="3">
    <source>
        <dbReference type="Proteomes" id="UP000235145"/>
    </source>
</evidence>
<keyword evidence="3" id="KW-1185">Reference proteome</keyword>
<evidence type="ECO:0000256" key="1">
    <source>
        <dbReference type="SAM" id="MobiDB-lite"/>
    </source>
</evidence>
<feature type="region of interest" description="Disordered" evidence="1">
    <location>
        <begin position="16"/>
        <end position="39"/>
    </location>
</feature>
<reference evidence="2 3" key="1">
    <citation type="journal article" date="2017" name="Nat. Commun.">
        <title>Genome assembly with in vitro proximity ligation data and whole-genome triplication in lettuce.</title>
        <authorList>
            <person name="Reyes-Chin-Wo S."/>
            <person name="Wang Z."/>
            <person name="Yang X."/>
            <person name="Kozik A."/>
            <person name="Arikit S."/>
            <person name="Song C."/>
            <person name="Xia L."/>
            <person name="Froenicke L."/>
            <person name="Lavelle D.O."/>
            <person name="Truco M.J."/>
            <person name="Xia R."/>
            <person name="Zhu S."/>
            <person name="Xu C."/>
            <person name="Xu H."/>
            <person name="Xu X."/>
            <person name="Cox K."/>
            <person name="Korf I."/>
            <person name="Meyers B.C."/>
            <person name="Michelmore R.W."/>
        </authorList>
    </citation>
    <scope>NUCLEOTIDE SEQUENCE [LARGE SCALE GENOMIC DNA]</scope>
    <source>
        <strain evidence="3">cv. Salinas</strain>
        <tissue evidence="2">Seedlings</tissue>
    </source>
</reference>
<organism evidence="2 3">
    <name type="scientific">Lactuca sativa</name>
    <name type="common">Garden lettuce</name>
    <dbReference type="NCBI Taxonomy" id="4236"/>
    <lineage>
        <taxon>Eukaryota</taxon>
        <taxon>Viridiplantae</taxon>
        <taxon>Streptophyta</taxon>
        <taxon>Embryophyta</taxon>
        <taxon>Tracheophyta</taxon>
        <taxon>Spermatophyta</taxon>
        <taxon>Magnoliopsida</taxon>
        <taxon>eudicotyledons</taxon>
        <taxon>Gunneridae</taxon>
        <taxon>Pentapetalae</taxon>
        <taxon>asterids</taxon>
        <taxon>campanulids</taxon>
        <taxon>Asterales</taxon>
        <taxon>Asteraceae</taxon>
        <taxon>Cichorioideae</taxon>
        <taxon>Cichorieae</taxon>
        <taxon>Lactucinae</taxon>
        <taxon>Lactuca</taxon>
    </lineage>
</organism>
<name>A0A9R1WSL4_LACSA</name>
<dbReference type="EMBL" id="NBSK02000009">
    <property type="protein sequence ID" value="KAJ0185469.1"/>
    <property type="molecule type" value="Genomic_DNA"/>
</dbReference>
<comment type="caution">
    <text evidence="2">The sequence shown here is derived from an EMBL/GenBank/DDBJ whole genome shotgun (WGS) entry which is preliminary data.</text>
</comment>
<dbReference type="PANTHER" id="PTHR31973:SF187">
    <property type="entry name" value="MUTATOR TRANSPOSASE MUDRA PROTEIN"/>
    <property type="match status" value="1"/>
</dbReference>
<sequence length="425" mass="50026">MPATRRVRDPTRQVRNLNSASHPDSTRRVSPSTRRVQGQNCKSLTELNTRIRTKNHVLHLKRWLEQRLSLGNWIGWLFLRGMTWPVVDVENKGNRKWFVELLGVDIGFEQRRGLTLILDQHKEKQNVLNCYLFNMSKAWSCRQCEGRRTLMERCIGICFGDLACQPQKKALRVTWKNKETYDHMIKRNPNTWCMAFLEIDRACKAVENGILESFNSMIVETRRKPLLTMLEEIRLYCTKLFKVMSSKAHTWENENFPNILRKMDHFHRNMRNWMVYPDGGSMFEIRNGYDVYKLCQLSDIPCVHVGATLNYSHNNPENYLSMLATYTRTIDPLNGSKIWLKTPKKSLCHQKKGGCQEDILLKGRDMRLKTNLNIQLFQMRGGQNKSKYPQPQRTKYFLSLHCFTELHLHFEDEEEEAIDSCVKCS</sequence>
<evidence type="ECO:0000313" key="2">
    <source>
        <dbReference type="EMBL" id="KAJ0185469.1"/>
    </source>
</evidence>
<dbReference type="AlphaFoldDB" id="A0A9R1WSL4"/>
<accession>A0A9R1WSL4</accession>
<dbReference type="PANTHER" id="PTHR31973">
    <property type="entry name" value="POLYPROTEIN, PUTATIVE-RELATED"/>
    <property type="match status" value="1"/>
</dbReference>
<proteinExistence type="predicted"/>
<dbReference type="Proteomes" id="UP000235145">
    <property type="component" value="Unassembled WGS sequence"/>
</dbReference>
<protein>
    <submittedName>
        <fullName evidence="2">Uncharacterized protein</fullName>
    </submittedName>
</protein>
<gene>
    <name evidence="2" type="ORF">LSAT_V11C900477010</name>
</gene>